<dbReference type="Proteomes" id="UP001642409">
    <property type="component" value="Unassembled WGS sequence"/>
</dbReference>
<reference evidence="1" key="1">
    <citation type="submission" date="2023-06" db="EMBL/GenBank/DDBJ databases">
        <authorList>
            <person name="Kurt Z."/>
        </authorList>
    </citation>
    <scope>NUCLEOTIDE SEQUENCE</scope>
</reference>
<evidence type="ECO:0000313" key="2">
    <source>
        <dbReference type="EMBL" id="CAL6071017.1"/>
    </source>
</evidence>
<protein>
    <submittedName>
        <fullName evidence="2">Hypothetical_protein</fullName>
    </submittedName>
</protein>
<dbReference type="EMBL" id="CATOUU010000968">
    <property type="protein sequence ID" value="CAI9963483.1"/>
    <property type="molecule type" value="Genomic_DNA"/>
</dbReference>
<proteinExistence type="predicted"/>
<gene>
    <name evidence="1" type="ORF">HINF_LOCUS51128</name>
    <name evidence="2" type="ORF">HINF_LOCUS54944</name>
</gene>
<reference evidence="2 3" key="2">
    <citation type="submission" date="2024-07" db="EMBL/GenBank/DDBJ databases">
        <authorList>
            <person name="Akdeniz Z."/>
        </authorList>
    </citation>
    <scope>NUCLEOTIDE SEQUENCE [LARGE SCALE GENOMIC DNA]</scope>
</reference>
<dbReference type="AlphaFoldDB" id="A0AA86R0J5"/>
<organism evidence="1">
    <name type="scientific">Hexamita inflata</name>
    <dbReference type="NCBI Taxonomy" id="28002"/>
    <lineage>
        <taxon>Eukaryota</taxon>
        <taxon>Metamonada</taxon>
        <taxon>Diplomonadida</taxon>
        <taxon>Hexamitidae</taxon>
        <taxon>Hexamitinae</taxon>
        <taxon>Hexamita</taxon>
    </lineage>
</organism>
<accession>A0AA86R0J5</accession>
<dbReference type="EMBL" id="CAXDID020000288">
    <property type="protein sequence ID" value="CAL6071017.1"/>
    <property type="molecule type" value="Genomic_DNA"/>
</dbReference>
<comment type="caution">
    <text evidence="1">The sequence shown here is derived from an EMBL/GenBank/DDBJ whole genome shotgun (WGS) entry which is preliminary data.</text>
</comment>
<evidence type="ECO:0000313" key="3">
    <source>
        <dbReference type="Proteomes" id="UP001642409"/>
    </source>
</evidence>
<keyword evidence="3" id="KW-1185">Reference proteome</keyword>
<name>A0AA86R0J5_9EUKA</name>
<sequence length="113" mass="12734">MGSCCDKQDQTFIGEQYASDKISHIQDSAGQDIESISRRYTSIGDSLLMTAPSVDLSYIPKSKVSFEKLIIQQTPASKLLVVNYQDNIKDNIEGEEYALDQYTLDAYLQQQNE</sequence>
<evidence type="ECO:0000313" key="1">
    <source>
        <dbReference type="EMBL" id="CAI9963483.1"/>
    </source>
</evidence>